<protein>
    <submittedName>
        <fullName evidence="2">Uncharacterized protein</fullName>
    </submittedName>
</protein>
<organism evidence="2 3">
    <name type="scientific">Haloterrigena turkmenica (strain ATCC 51198 / DSM 5511 / JCM 9101 / NCIMB 13204 / VKM B-1734 / 4k)</name>
    <name type="common">Halococcus turkmenicus</name>
    <dbReference type="NCBI Taxonomy" id="543526"/>
    <lineage>
        <taxon>Archaea</taxon>
        <taxon>Methanobacteriati</taxon>
        <taxon>Methanobacteriota</taxon>
        <taxon>Stenosarchaea group</taxon>
        <taxon>Halobacteria</taxon>
        <taxon>Halobacteriales</taxon>
        <taxon>Natrialbaceae</taxon>
        <taxon>Haloterrigena</taxon>
    </lineage>
</organism>
<keyword evidence="2" id="KW-0614">Plasmid</keyword>
<geneLocation type="plasmid" evidence="2 3">
    <name>pHTUR04</name>
</geneLocation>
<keyword evidence="1" id="KW-0812">Transmembrane</keyword>
<evidence type="ECO:0000313" key="2">
    <source>
        <dbReference type="EMBL" id="ADB63869.1"/>
    </source>
</evidence>
<reference evidence="2 3" key="1">
    <citation type="journal article" date="2010" name="Stand. Genomic Sci.">
        <title>Complete genome sequence of Haloterrigena turkmenica type strain (4k).</title>
        <authorList>
            <person name="Saunders E."/>
            <person name="Tindall B.J."/>
            <person name="Fahnrich R."/>
            <person name="Lapidus A."/>
            <person name="Copeland A."/>
            <person name="Del Rio T.G."/>
            <person name="Lucas S."/>
            <person name="Chen F."/>
            <person name="Tice H."/>
            <person name="Cheng J.F."/>
            <person name="Han C."/>
            <person name="Detter J.C."/>
            <person name="Bruce D."/>
            <person name="Goodwin L."/>
            <person name="Chain P."/>
            <person name="Pitluck S."/>
            <person name="Pati A."/>
            <person name="Ivanova N."/>
            <person name="Mavromatis K."/>
            <person name="Chen A."/>
            <person name="Palaniappan K."/>
            <person name="Land M."/>
            <person name="Hauser L."/>
            <person name="Chang Y.J."/>
            <person name="Jeffries C.D."/>
            <person name="Brettin T."/>
            <person name="Rohde M."/>
            <person name="Goker M."/>
            <person name="Bristow J."/>
            <person name="Eisen J.A."/>
            <person name="Markowitz V."/>
            <person name="Hugenholtz P."/>
            <person name="Klenk H.P."/>
            <person name="Kyrpides N.C."/>
        </authorList>
    </citation>
    <scope>NUCLEOTIDE SEQUENCE [LARGE SCALE GENOMIC DNA]</scope>
    <source>
        <strain evidence="3">ATCC 51198 / DSM 5511 / JCM 9101 / NCIMB 13204 / VKM B-1734 / 4k</strain>
    </source>
</reference>
<keyword evidence="1" id="KW-1133">Transmembrane helix</keyword>
<dbReference type="EMBL" id="CP001864">
    <property type="protein sequence ID" value="ADB63869.1"/>
    <property type="molecule type" value="Genomic_DNA"/>
</dbReference>
<keyword evidence="1" id="KW-0472">Membrane</keyword>
<dbReference type="AlphaFoldDB" id="D2S3C2"/>
<proteinExistence type="predicted"/>
<sequence length="73" mass="8881">MGKFFLRLKFYSIFVDRTPTILLIKTDSLFWYIMDLKPNIVAYILQFLYKVGLIIYIFHFDLIKFSHYLIHPS</sequence>
<evidence type="ECO:0000256" key="1">
    <source>
        <dbReference type="SAM" id="Phobius"/>
    </source>
</evidence>
<accession>D2S3C2</accession>
<evidence type="ECO:0000313" key="3">
    <source>
        <dbReference type="Proteomes" id="UP000001903"/>
    </source>
</evidence>
<dbReference type="HOGENOM" id="CLU_2695670_0_0_2"/>
<dbReference type="Proteomes" id="UP000001903">
    <property type="component" value="Plasmid pHTUR04"/>
</dbReference>
<keyword evidence="3" id="KW-1185">Reference proteome</keyword>
<gene>
    <name evidence="2" type="ordered locus">Htur_5238</name>
</gene>
<dbReference type="KEGG" id="htu:Htur_5238"/>
<name>D2S3C2_HALTV</name>
<feature type="transmembrane region" description="Helical" evidence="1">
    <location>
        <begin position="40"/>
        <end position="58"/>
    </location>
</feature>